<comment type="function">
    <text evidence="1">Could be involved in insertion of integral membrane proteins into the membrane.</text>
</comment>
<keyword evidence="1" id="KW-0472">Membrane</keyword>
<proteinExistence type="inferred from homology"/>
<evidence type="ECO:0000313" key="3">
    <source>
        <dbReference type="Proteomes" id="UP000177092"/>
    </source>
</evidence>
<gene>
    <name evidence="2" type="ORF">A3D03_00265</name>
</gene>
<dbReference type="SMART" id="SM01234">
    <property type="entry name" value="Haemolytic"/>
    <property type="match status" value="1"/>
</dbReference>
<reference evidence="2 3" key="1">
    <citation type="journal article" date="2016" name="Nat. Commun.">
        <title>Thousands of microbial genomes shed light on interconnected biogeochemical processes in an aquifer system.</title>
        <authorList>
            <person name="Anantharaman K."/>
            <person name="Brown C.T."/>
            <person name="Hug L.A."/>
            <person name="Sharon I."/>
            <person name="Castelle C.J."/>
            <person name="Probst A.J."/>
            <person name="Thomas B.C."/>
            <person name="Singh A."/>
            <person name="Wilkins M.J."/>
            <person name="Karaoz U."/>
            <person name="Brodie E.L."/>
            <person name="Williams K.H."/>
            <person name="Hubbard S.S."/>
            <person name="Banfield J.F."/>
        </authorList>
    </citation>
    <scope>NUCLEOTIDE SEQUENCE [LARGE SCALE GENOMIC DNA]</scope>
</reference>
<evidence type="ECO:0000256" key="1">
    <source>
        <dbReference type="HAMAP-Rule" id="MF_00386"/>
    </source>
</evidence>
<sequence length="67" mass="7721">MKKIILSAILIYQKLPLPASCRFYPSCSQYTYEAVERCGTIKGLFWGLKRIIRCHPWGGKGYDPLLK</sequence>
<keyword evidence="1" id="KW-1003">Cell membrane</keyword>
<dbReference type="Pfam" id="PF01809">
    <property type="entry name" value="YidD"/>
    <property type="match status" value="1"/>
</dbReference>
<dbReference type="GO" id="GO:0005886">
    <property type="term" value="C:plasma membrane"/>
    <property type="evidence" value="ECO:0007669"/>
    <property type="project" value="UniProtKB-SubCell"/>
</dbReference>
<dbReference type="EMBL" id="MFJN01000001">
    <property type="protein sequence ID" value="OGG22566.1"/>
    <property type="molecule type" value="Genomic_DNA"/>
</dbReference>
<dbReference type="STRING" id="1798384.A3D03_00265"/>
<protein>
    <recommendedName>
        <fullName evidence="1">Putative membrane protein insertion efficiency factor</fullName>
    </recommendedName>
</protein>
<evidence type="ECO:0000313" key="2">
    <source>
        <dbReference type="EMBL" id="OGG22566.1"/>
    </source>
</evidence>
<dbReference type="PANTHER" id="PTHR33383:SF1">
    <property type="entry name" value="MEMBRANE PROTEIN INSERTION EFFICIENCY FACTOR-RELATED"/>
    <property type="match status" value="1"/>
</dbReference>
<name>A0A1F6ADC6_9BACT</name>
<comment type="caution">
    <text evidence="2">The sequence shown here is derived from an EMBL/GenBank/DDBJ whole genome shotgun (WGS) entry which is preliminary data.</text>
</comment>
<comment type="similarity">
    <text evidence="1">Belongs to the UPF0161 family.</text>
</comment>
<dbReference type="HAMAP" id="MF_00386">
    <property type="entry name" value="UPF0161_YidD"/>
    <property type="match status" value="1"/>
</dbReference>
<dbReference type="PANTHER" id="PTHR33383">
    <property type="entry name" value="MEMBRANE PROTEIN INSERTION EFFICIENCY FACTOR-RELATED"/>
    <property type="match status" value="1"/>
</dbReference>
<accession>A0A1F6ADC6</accession>
<dbReference type="Proteomes" id="UP000177092">
    <property type="component" value="Unassembled WGS sequence"/>
</dbReference>
<comment type="subcellular location">
    <subcellularLocation>
        <location evidence="1">Cell membrane</location>
        <topology evidence="1">Peripheral membrane protein</topology>
        <orientation evidence="1">Cytoplasmic side</orientation>
    </subcellularLocation>
</comment>
<dbReference type="NCBIfam" id="TIGR00278">
    <property type="entry name" value="membrane protein insertion efficiency factor YidD"/>
    <property type="match status" value="1"/>
</dbReference>
<dbReference type="InterPro" id="IPR002696">
    <property type="entry name" value="Membr_insert_effic_factor_YidD"/>
</dbReference>
<organism evidence="2 3">
    <name type="scientific">Candidatus Gottesmanbacteria bacterium RIFCSPHIGHO2_02_FULL_40_13</name>
    <dbReference type="NCBI Taxonomy" id="1798384"/>
    <lineage>
        <taxon>Bacteria</taxon>
        <taxon>Candidatus Gottesmaniibacteriota</taxon>
    </lineage>
</organism>
<dbReference type="AlphaFoldDB" id="A0A1F6ADC6"/>